<evidence type="ECO:0000313" key="4">
    <source>
        <dbReference type="Proteomes" id="UP000053260"/>
    </source>
</evidence>
<feature type="domain" description="HTH iclR-type" evidence="2">
    <location>
        <begin position="246"/>
        <end position="292"/>
    </location>
</feature>
<dbReference type="Pfam" id="PF09339">
    <property type="entry name" value="HTH_IclR"/>
    <property type="match status" value="1"/>
</dbReference>
<dbReference type="InterPro" id="IPR005471">
    <property type="entry name" value="Tscrpt_reg_IclR_N"/>
</dbReference>
<keyword evidence="4" id="KW-1185">Reference proteome</keyword>
<dbReference type="InterPro" id="IPR002182">
    <property type="entry name" value="NB-ARC"/>
</dbReference>
<dbReference type="GO" id="GO:0043531">
    <property type="term" value="F:ADP binding"/>
    <property type="evidence" value="ECO:0007669"/>
    <property type="project" value="InterPro"/>
</dbReference>
<evidence type="ECO:0000259" key="1">
    <source>
        <dbReference type="Pfam" id="PF00931"/>
    </source>
</evidence>
<accession>A0A101V1D6</accession>
<evidence type="ECO:0000259" key="2">
    <source>
        <dbReference type="Pfam" id="PF09339"/>
    </source>
</evidence>
<dbReference type="InterPro" id="IPR027417">
    <property type="entry name" value="P-loop_NTPase"/>
</dbReference>
<gene>
    <name evidence="3" type="ORF">AQJ91_12270</name>
</gene>
<dbReference type="EMBL" id="LMXB01000031">
    <property type="protein sequence ID" value="KUO20697.1"/>
    <property type="molecule type" value="Genomic_DNA"/>
</dbReference>
<dbReference type="PANTHER" id="PTHR47691">
    <property type="entry name" value="REGULATOR-RELATED"/>
    <property type="match status" value="1"/>
</dbReference>
<sequence>MRSFVGREAELEAISRSLTDRALCETNLVSLVGMPGVGKTSLAVRWAVQNAECFPDGIYFLGSRVAWGSSPMISKRPLIAMLRLLGIPVEPVWSCSTMQAVLREAIQNRQMLVILDDVPSAAAVRSVLPALGTASVLVTSRRRMDGLVATHGVRQFVVPTLQRDESAQLVAMMGLGEEAEAHRGVAERIIKGCAGHPLALRIASVASFHCPDLFRHCDVGTLVMCEEDYTLRSLFQHEYSRLPAEAADLFRYLAENGGKSLTVDEISTGFGVPESEVAHGLGLLHNCGFVQWVGHGAYETHCIARAFARTLVADKDS</sequence>
<evidence type="ECO:0000313" key="3">
    <source>
        <dbReference type="EMBL" id="KUO20697.1"/>
    </source>
</evidence>
<proteinExistence type="predicted"/>
<feature type="domain" description="NB-ARC" evidence="1">
    <location>
        <begin position="8"/>
        <end position="173"/>
    </location>
</feature>
<dbReference type="STRING" id="909626.AQJ91_12270"/>
<reference evidence="3 4" key="1">
    <citation type="submission" date="2015-10" db="EMBL/GenBank/DDBJ databases">
        <title>Draft genome sequence of Streptomyces sp. RV15, isolated from a marine sponge.</title>
        <authorList>
            <person name="Ruckert C."/>
            <person name="Abdelmohsen U.R."/>
            <person name="Winkler A."/>
            <person name="Hentschel U."/>
            <person name="Kalinowski J."/>
            <person name="Kampfer P."/>
            <person name="Glaeser S."/>
        </authorList>
    </citation>
    <scope>NUCLEOTIDE SEQUENCE [LARGE SCALE GENOMIC DNA]</scope>
    <source>
        <strain evidence="3 4">RV15</strain>
    </source>
</reference>
<dbReference type="SUPFAM" id="SSF52540">
    <property type="entry name" value="P-loop containing nucleoside triphosphate hydrolases"/>
    <property type="match status" value="1"/>
</dbReference>
<name>A0A101V1D6_9ACTN</name>
<dbReference type="Pfam" id="PF00931">
    <property type="entry name" value="NB-ARC"/>
    <property type="match status" value="1"/>
</dbReference>
<dbReference type="PANTHER" id="PTHR47691:SF3">
    <property type="entry name" value="HTH-TYPE TRANSCRIPTIONAL REGULATOR RV0890C-RELATED"/>
    <property type="match status" value="1"/>
</dbReference>
<dbReference type="PRINTS" id="PR00364">
    <property type="entry name" value="DISEASERSIST"/>
</dbReference>
<comment type="caution">
    <text evidence="3">The sequence shown here is derived from an EMBL/GenBank/DDBJ whole genome shotgun (WGS) entry which is preliminary data.</text>
</comment>
<dbReference type="Proteomes" id="UP000053260">
    <property type="component" value="Unassembled WGS sequence"/>
</dbReference>
<organism evidence="3 4">
    <name type="scientific">Streptomyces dysideae</name>
    <dbReference type="NCBI Taxonomy" id="909626"/>
    <lineage>
        <taxon>Bacteria</taxon>
        <taxon>Bacillati</taxon>
        <taxon>Actinomycetota</taxon>
        <taxon>Actinomycetes</taxon>
        <taxon>Kitasatosporales</taxon>
        <taxon>Streptomycetaceae</taxon>
        <taxon>Streptomyces</taxon>
    </lineage>
</organism>
<dbReference type="Gene3D" id="3.40.50.300">
    <property type="entry name" value="P-loop containing nucleotide triphosphate hydrolases"/>
    <property type="match status" value="1"/>
</dbReference>
<protein>
    <submittedName>
        <fullName evidence="3">Uncharacterized protein</fullName>
    </submittedName>
</protein>
<dbReference type="AlphaFoldDB" id="A0A101V1D6"/>